<sequence>MQIVELNLQIVVIIENQRVYHLSTSKKEIKHRGGRHHKASTGLDEMLNLLLQSPCGLKVEDDKKNMLSCCFMQAEGGKVFTGRMWIHSRYQPWVWLRGKDTFGGERRSIQDKLANPRAIISNGWYSINHNRDDGIS</sequence>
<evidence type="ECO:0000313" key="2">
    <source>
        <dbReference type="Proteomes" id="UP000026962"/>
    </source>
</evidence>
<accession>A0A0E0LAL3</accession>
<proteinExistence type="predicted"/>
<dbReference type="OMA" id="FTGRMWI"/>
<dbReference type="EnsemblPlants" id="OPUNC06G10950.1">
    <property type="protein sequence ID" value="OPUNC06G10950.1"/>
    <property type="gene ID" value="OPUNC06G10950"/>
</dbReference>
<dbReference type="HOGENOM" id="CLU_119254_0_0_1"/>
<dbReference type="Proteomes" id="UP000026962">
    <property type="component" value="Chromosome 6"/>
</dbReference>
<keyword evidence="2" id="KW-1185">Reference proteome</keyword>
<name>A0A0E0LAL3_ORYPU</name>
<dbReference type="Gramene" id="OPUNC06G10950.1">
    <property type="protein sequence ID" value="OPUNC06G10950.1"/>
    <property type="gene ID" value="OPUNC06G10950"/>
</dbReference>
<reference evidence="1" key="1">
    <citation type="submission" date="2015-04" db="UniProtKB">
        <authorList>
            <consortium name="EnsemblPlants"/>
        </authorList>
    </citation>
    <scope>IDENTIFICATION</scope>
</reference>
<reference evidence="1" key="2">
    <citation type="submission" date="2018-05" db="EMBL/GenBank/DDBJ databases">
        <title>OpunRS2 (Oryza punctata Reference Sequence Version 2).</title>
        <authorList>
            <person name="Zhang J."/>
            <person name="Kudrna D."/>
            <person name="Lee S."/>
            <person name="Talag J."/>
            <person name="Welchert J."/>
            <person name="Wing R.A."/>
        </authorList>
    </citation>
    <scope>NUCLEOTIDE SEQUENCE [LARGE SCALE GENOMIC DNA]</scope>
</reference>
<dbReference type="AlphaFoldDB" id="A0A0E0LAL3"/>
<organism evidence="1">
    <name type="scientific">Oryza punctata</name>
    <name type="common">Red rice</name>
    <dbReference type="NCBI Taxonomy" id="4537"/>
    <lineage>
        <taxon>Eukaryota</taxon>
        <taxon>Viridiplantae</taxon>
        <taxon>Streptophyta</taxon>
        <taxon>Embryophyta</taxon>
        <taxon>Tracheophyta</taxon>
        <taxon>Spermatophyta</taxon>
        <taxon>Magnoliopsida</taxon>
        <taxon>Liliopsida</taxon>
        <taxon>Poales</taxon>
        <taxon>Poaceae</taxon>
        <taxon>BOP clade</taxon>
        <taxon>Oryzoideae</taxon>
        <taxon>Oryzeae</taxon>
        <taxon>Oryzinae</taxon>
        <taxon>Oryza</taxon>
    </lineage>
</organism>
<evidence type="ECO:0000313" key="1">
    <source>
        <dbReference type="EnsemblPlants" id="OPUNC06G10950.1"/>
    </source>
</evidence>
<protein>
    <submittedName>
        <fullName evidence="1">Uncharacterized protein</fullName>
    </submittedName>
</protein>